<reference evidence="3" key="1">
    <citation type="submission" date="2025-08" db="UniProtKB">
        <authorList>
            <consortium name="RefSeq"/>
        </authorList>
    </citation>
    <scope>IDENTIFICATION</scope>
    <source>
        <tissue evidence="3">Blood</tissue>
    </source>
</reference>
<evidence type="ECO:0000313" key="2">
    <source>
        <dbReference type="Proteomes" id="UP000515165"/>
    </source>
</evidence>
<dbReference type="CDD" id="cd07765">
    <property type="entry name" value="KRAB_A-box"/>
    <property type="match status" value="1"/>
</dbReference>
<gene>
    <name evidence="3" type="primary">LOC118356455</name>
</gene>
<dbReference type="Proteomes" id="UP000515165">
    <property type="component" value="Chromosome 17"/>
</dbReference>
<dbReference type="PANTHER" id="PTHR23232">
    <property type="entry name" value="KRAB DOMAIN C2H2 ZINC FINGER"/>
    <property type="match status" value="1"/>
</dbReference>
<dbReference type="PANTHER" id="PTHR23232:SF157">
    <property type="entry name" value="ZINC FINGER PROTEIN 525"/>
    <property type="match status" value="1"/>
</dbReference>
<dbReference type="InterPro" id="IPR036051">
    <property type="entry name" value="KRAB_dom_sf"/>
</dbReference>
<dbReference type="RefSeq" id="XP_035581148.1">
    <property type="nucleotide sequence ID" value="XM_035725255.1"/>
</dbReference>
<dbReference type="SUPFAM" id="SSF109640">
    <property type="entry name" value="KRAB domain (Kruppel-associated box)"/>
    <property type="match status" value="1"/>
</dbReference>
<dbReference type="Pfam" id="PF01352">
    <property type="entry name" value="KRAB"/>
    <property type="match status" value="1"/>
</dbReference>
<dbReference type="InterPro" id="IPR001909">
    <property type="entry name" value="KRAB"/>
</dbReference>
<dbReference type="SMART" id="SM00349">
    <property type="entry name" value="KRAB"/>
    <property type="match status" value="1"/>
</dbReference>
<protein>
    <submittedName>
        <fullName evidence="3">Zinc finger protein 713-like</fullName>
    </submittedName>
</protein>
<organism evidence="2 3">
    <name type="scientific">Zalophus californianus</name>
    <name type="common">California sealion</name>
    <dbReference type="NCBI Taxonomy" id="9704"/>
    <lineage>
        <taxon>Eukaryota</taxon>
        <taxon>Metazoa</taxon>
        <taxon>Chordata</taxon>
        <taxon>Craniata</taxon>
        <taxon>Vertebrata</taxon>
        <taxon>Euteleostomi</taxon>
        <taxon>Mammalia</taxon>
        <taxon>Eutheria</taxon>
        <taxon>Laurasiatheria</taxon>
        <taxon>Carnivora</taxon>
        <taxon>Caniformia</taxon>
        <taxon>Pinnipedia</taxon>
        <taxon>Otariidae</taxon>
        <taxon>Zalophus</taxon>
    </lineage>
</organism>
<dbReference type="GO" id="GO:0006355">
    <property type="term" value="P:regulation of DNA-templated transcription"/>
    <property type="evidence" value="ECO:0007669"/>
    <property type="project" value="InterPro"/>
</dbReference>
<dbReference type="KEGG" id="zca:118356455"/>
<proteinExistence type="predicted"/>
<dbReference type="AlphaFoldDB" id="A0A6P9FGU9"/>
<dbReference type="PROSITE" id="PS50805">
    <property type="entry name" value="KRAB"/>
    <property type="match status" value="1"/>
</dbReference>
<sequence length="151" mass="17597">MLESLVIFQEQLKMTKSQVTLSFKDVVVDFTSEEWQLLDAVQKNLYWDVILENYSNLVSVEDYLHKEEREYSYNRTLLYRKENEPIVTTCTTVDESHRRNVEQKKPAPQAPGWLSWLSVQLLISAQVMVLESRGRGIERCIRLCAHSGESA</sequence>
<dbReference type="GeneID" id="118356455"/>
<dbReference type="OrthoDB" id="9837816at2759"/>
<dbReference type="InterPro" id="IPR050169">
    <property type="entry name" value="Krueppel_C2H2_ZnF"/>
</dbReference>
<feature type="domain" description="KRAB" evidence="1">
    <location>
        <begin position="21"/>
        <end position="98"/>
    </location>
</feature>
<evidence type="ECO:0000259" key="1">
    <source>
        <dbReference type="PROSITE" id="PS50805"/>
    </source>
</evidence>
<dbReference type="Gene3D" id="6.10.140.140">
    <property type="match status" value="1"/>
</dbReference>
<accession>A0A6P9FGU9</accession>
<keyword evidence="2" id="KW-1185">Reference proteome</keyword>
<evidence type="ECO:0000313" key="3">
    <source>
        <dbReference type="RefSeq" id="XP_035581148.1"/>
    </source>
</evidence>
<name>A0A6P9FGU9_ZALCA</name>